<dbReference type="Pfam" id="PF08662">
    <property type="entry name" value="eIF2A"/>
    <property type="match status" value="1"/>
</dbReference>
<gene>
    <name evidence="6" type="ORF">STAS_05029</name>
</gene>
<evidence type="ECO:0000313" key="7">
    <source>
        <dbReference type="Proteomes" id="UP000325081"/>
    </source>
</evidence>
<dbReference type="GO" id="GO:0043022">
    <property type="term" value="F:ribosome binding"/>
    <property type="evidence" value="ECO:0007669"/>
    <property type="project" value="TreeGrafter"/>
</dbReference>
<dbReference type="InterPro" id="IPR013979">
    <property type="entry name" value="TIF_beta_prop-like"/>
</dbReference>
<evidence type="ECO:0000256" key="3">
    <source>
        <dbReference type="ARBA" id="ARBA00022737"/>
    </source>
</evidence>
<protein>
    <submittedName>
        <fullName evidence="6">Eukaryotic translation initiation factor 2A</fullName>
    </submittedName>
</protein>
<dbReference type="GO" id="GO:0003743">
    <property type="term" value="F:translation initiation factor activity"/>
    <property type="evidence" value="ECO:0007669"/>
    <property type="project" value="UniProtKB-KW"/>
</dbReference>
<dbReference type="PANTHER" id="PTHR13227:SF0">
    <property type="entry name" value="EUKARYOTIC TRANSLATION INITIATION FACTOR 2A"/>
    <property type="match status" value="1"/>
</dbReference>
<dbReference type="GO" id="GO:0022627">
    <property type="term" value="C:cytosolic small ribosomal subunit"/>
    <property type="evidence" value="ECO:0007669"/>
    <property type="project" value="TreeGrafter"/>
</dbReference>
<name>A0A5A7P949_STRAF</name>
<dbReference type="InterPro" id="IPR011387">
    <property type="entry name" value="TIF2A"/>
</dbReference>
<accession>A0A5A7P949</accession>
<evidence type="ECO:0000259" key="5">
    <source>
        <dbReference type="Pfam" id="PF08662"/>
    </source>
</evidence>
<comment type="caution">
    <text evidence="6">The sequence shown here is derived from an EMBL/GenBank/DDBJ whole genome shotgun (WGS) entry which is preliminary data.</text>
</comment>
<proteinExistence type="predicted"/>
<dbReference type="PANTHER" id="PTHR13227">
    <property type="entry name" value="EUKARYOTIC TRANSLATION INITIATION FACTOR 2A"/>
    <property type="match status" value="1"/>
</dbReference>
<feature type="domain" description="Translation initiation factor beta propellor-like" evidence="5">
    <location>
        <begin position="157"/>
        <end position="226"/>
    </location>
</feature>
<dbReference type="GO" id="GO:0003729">
    <property type="term" value="F:mRNA binding"/>
    <property type="evidence" value="ECO:0007669"/>
    <property type="project" value="TreeGrafter"/>
</dbReference>
<keyword evidence="1 6" id="KW-0396">Initiation factor</keyword>
<evidence type="ECO:0000256" key="4">
    <source>
        <dbReference type="ARBA" id="ARBA00022917"/>
    </source>
</evidence>
<reference evidence="7" key="1">
    <citation type="journal article" date="2019" name="Curr. Biol.">
        <title>Genome Sequence of Striga asiatica Provides Insight into the Evolution of Plant Parasitism.</title>
        <authorList>
            <person name="Yoshida S."/>
            <person name="Kim S."/>
            <person name="Wafula E.K."/>
            <person name="Tanskanen J."/>
            <person name="Kim Y.M."/>
            <person name="Honaas L."/>
            <person name="Yang Z."/>
            <person name="Spallek T."/>
            <person name="Conn C.E."/>
            <person name="Ichihashi Y."/>
            <person name="Cheong K."/>
            <person name="Cui S."/>
            <person name="Der J.P."/>
            <person name="Gundlach H."/>
            <person name="Jiao Y."/>
            <person name="Hori C."/>
            <person name="Ishida J.K."/>
            <person name="Kasahara H."/>
            <person name="Kiba T."/>
            <person name="Kim M.S."/>
            <person name="Koo N."/>
            <person name="Laohavisit A."/>
            <person name="Lee Y.H."/>
            <person name="Lumba S."/>
            <person name="McCourt P."/>
            <person name="Mortimer J.C."/>
            <person name="Mutuku J.M."/>
            <person name="Nomura T."/>
            <person name="Sasaki-Sekimoto Y."/>
            <person name="Seto Y."/>
            <person name="Wang Y."/>
            <person name="Wakatake T."/>
            <person name="Sakakibara H."/>
            <person name="Demura T."/>
            <person name="Yamaguchi S."/>
            <person name="Yoneyama K."/>
            <person name="Manabe R.I."/>
            <person name="Nelson D.C."/>
            <person name="Schulman A.H."/>
            <person name="Timko M.P."/>
            <person name="dePamphilis C.W."/>
            <person name="Choi D."/>
            <person name="Shirasu K."/>
        </authorList>
    </citation>
    <scope>NUCLEOTIDE SEQUENCE [LARGE SCALE GENOMIC DNA]</scope>
    <source>
        <strain evidence="7">cv. UVA1</strain>
    </source>
</reference>
<keyword evidence="4" id="KW-0648">Protein biosynthesis</keyword>
<evidence type="ECO:0000256" key="1">
    <source>
        <dbReference type="ARBA" id="ARBA00022540"/>
    </source>
</evidence>
<organism evidence="6 7">
    <name type="scientific">Striga asiatica</name>
    <name type="common">Asiatic witchweed</name>
    <name type="synonym">Buchnera asiatica</name>
    <dbReference type="NCBI Taxonomy" id="4170"/>
    <lineage>
        <taxon>Eukaryota</taxon>
        <taxon>Viridiplantae</taxon>
        <taxon>Streptophyta</taxon>
        <taxon>Embryophyta</taxon>
        <taxon>Tracheophyta</taxon>
        <taxon>Spermatophyta</taxon>
        <taxon>Magnoliopsida</taxon>
        <taxon>eudicotyledons</taxon>
        <taxon>Gunneridae</taxon>
        <taxon>Pentapetalae</taxon>
        <taxon>asterids</taxon>
        <taxon>lamiids</taxon>
        <taxon>Lamiales</taxon>
        <taxon>Orobanchaceae</taxon>
        <taxon>Buchnereae</taxon>
        <taxon>Striga</taxon>
    </lineage>
</organism>
<evidence type="ECO:0000256" key="2">
    <source>
        <dbReference type="ARBA" id="ARBA00022574"/>
    </source>
</evidence>
<dbReference type="Proteomes" id="UP000325081">
    <property type="component" value="Unassembled WGS sequence"/>
</dbReference>
<keyword evidence="7" id="KW-1185">Reference proteome</keyword>
<dbReference type="OrthoDB" id="2194683at2759"/>
<dbReference type="GO" id="GO:0000049">
    <property type="term" value="F:tRNA binding"/>
    <property type="evidence" value="ECO:0007669"/>
    <property type="project" value="TreeGrafter"/>
</dbReference>
<keyword evidence="2" id="KW-0853">WD repeat</keyword>
<keyword evidence="3" id="KW-0677">Repeat</keyword>
<dbReference type="AlphaFoldDB" id="A0A5A7P949"/>
<dbReference type="EMBL" id="BKCP01003336">
    <property type="protein sequence ID" value="GER29191.1"/>
    <property type="molecule type" value="Genomic_DNA"/>
</dbReference>
<evidence type="ECO:0000313" key="6">
    <source>
        <dbReference type="EMBL" id="GER29191.1"/>
    </source>
</evidence>
<sequence length="226" mass="25192">MVRDNQTNRDDMARGRGRLRGFQRWAWQTRLWWGAPPAEDGISSWSDINPFGGRPARQDADEFGDGRYRKQWRPDMDFEDVEGCAVHRWVEGCGDYQGDMGFGRPTVSVGTTFGGAGSWFRGSRALFTEEVDDSDADGLYDGPPILDEEACGRWRNIFAGTWAPPSKEFAVVYGFMLALATIFDKKSNPLQELGTGPCNTIGGNSRGRFTCLAGFGMLPSDMAFWD</sequence>